<organism evidence="3 4">
    <name type="scientific">Exophiala aquamarina CBS 119918</name>
    <dbReference type="NCBI Taxonomy" id="1182545"/>
    <lineage>
        <taxon>Eukaryota</taxon>
        <taxon>Fungi</taxon>
        <taxon>Dikarya</taxon>
        <taxon>Ascomycota</taxon>
        <taxon>Pezizomycotina</taxon>
        <taxon>Eurotiomycetes</taxon>
        <taxon>Chaetothyriomycetidae</taxon>
        <taxon>Chaetothyriales</taxon>
        <taxon>Herpotrichiellaceae</taxon>
        <taxon>Exophiala</taxon>
    </lineage>
</organism>
<comment type="caution">
    <text evidence="3">The sequence shown here is derived from an EMBL/GenBank/DDBJ whole genome shotgun (WGS) entry which is preliminary data.</text>
</comment>
<dbReference type="PANTHER" id="PTHR30448">
    <property type="entry name" value="RNASE ADAPTER PROTEIN RAPZ"/>
    <property type="match status" value="1"/>
</dbReference>
<feature type="compositionally biased region" description="Basic residues" evidence="1">
    <location>
        <begin position="191"/>
        <end position="201"/>
    </location>
</feature>
<reference evidence="3 4" key="1">
    <citation type="submission" date="2013-03" db="EMBL/GenBank/DDBJ databases">
        <title>The Genome Sequence of Exophiala aquamarina CBS 119918.</title>
        <authorList>
            <consortium name="The Broad Institute Genomics Platform"/>
            <person name="Cuomo C."/>
            <person name="de Hoog S."/>
            <person name="Gorbushina A."/>
            <person name="Walker B."/>
            <person name="Young S.K."/>
            <person name="Zeng Q."/>
            <person name="Gargeya S."/>
            <person name="Fitzgerald M."/>
            <person name="Haas B."/>
            <person name="Abouelleil A."/>
            <person name="Allen A.W."/>
            <person name="Alvarado L."/>
            <person name="Arachchi H.M."/>
            <person name="Berlin A.M."/>
            <person name="Chapman S.B."/>
            <person name="Gainer-Dewar J."/>
            <person name="Goldberg J."/>
            <person name="Griggs A."/>
            <person name="Gujja S."/>
            <person name="Hansen M."/>
            <person name="Howarth C."/>
            <person name="Imamovic A."/>
            <person name="Ireland A."/>
            <person name="Larimer J."/>
            <person name="McCowan C."/>
            <person name="Murphy C."/>
            <person name="Pearson M."/>
            <person name="Poon T.W."/>
            <person name="Priest M."/>
            <person name="Roberts A."/>
            <person name="Saif S."/>
            <person name="Shea T."/>
            <person name="Sisk P."/>
            <person name="Sykes S."/>
            <person name="Wortman J."/>
            <person name="Nusbaum C."/>
            <person name="Birren B."/>
        </authorList>
    </citation>
    <scope>NUCLEOTIDE SEQUENCE [LARGE SCALE GENOMIC DNA]</scope>
    <source>
        <strain evidence="3 4">CBS 119918</strain>
    </source>
</reference>
<evidence type="ECO:0000313" key="3">
    <source>
        <dbReference type="EMBL" id="KEF51827.1"/>
    </source>
</evidence>
<feature type="compositionally biased region" description="Polar residues" evidence="1">
    <location>
        <begin position="1"/>
        <end position="20"/>
    </location>
</feature>
<dbReference type="HOGENOM" id="CLU_086723_1_0_1"/>
<protein>
    <recommendedName>
        <fullName evidence="2">RapZ C-terminal domain-containing protein</fullName>
    </recommendedName>
</protein>
<gene>
    <name evidence="3" type="ORF">A1O9_12164</name>
</gene>
<keyword evidence="4" id="KW-1185">Reference proteome</keyword>
<dbReference type="RefSeq" id="XP_013254417.1">
    <property type="nucleotide sequence ID" value="XM_013398963.1"/>
</dbReference>
<evidence type="ECO:0000256" key="1">
    <source>
        <dbReference type="SAM" id="MobiDB-lite"/>
    </source>
</evidence>
<dbReference type="GeneID" id="25287059"/>
<dbReference type="VEuPathDB" id="FungiDB:A1O9_12164"/>
<name>A0A072NWN3_9EURO</name>
<dbReference type="OrthoDB" id="4121144at2759"/>
<accession>A0A072NWN3</accession>
<evidence type="ECO:0000313" key="4">
    <source>
        <dbReference type="Proteomes" id="UP000027920"/>
    </source>
</evidence>
<feature type="region of interest" description="Disordered" evidence="1">
    <location>
        <begin position="156"/>
        <end position="212"/>
    </location>
</feature>
<dbReference type="STRING" id="1182545.A0A072NWN3"/>
<dbReference type="InterPro" id="IPR005337">
    <property type="entry name" value="RapZ-like"/>
</dbReference>
<dbReference type="GO" id="GO:0005524">
    <property type="term" value="F:ATP binding"/>
    <property type="evidence" value="ECO:0007669"/>
    <property type="project" value="InterPro"/>
</dbReference>
<dbReference type="AlphaFoldDB" id="A0A072NWN3"/>
<feature type="compositionally biased region" description="Acidic residues" evidence="1">
    <location>
        <begin position="156"/>
        <end position="166"/>
    </location>
</feature>
<dbReference type="InterPro" id="IPR053931">
    <property type="entry name" value="RapZ_C"/>
</dbReference>
<dbReference type="Proteomes" id="UP000027920">
    <property type="component" value="Unassembled WGS sequence"/>
</dbReference>
<feature type="domain" description="RapZ C-terminal" evidence="2">
    <location>
        <begin position="26"/>
        <end position="148"/>
    </location>
</feature>
<sequence>MSQGTEQSLENRHVSGQASPPSKGKLQLISYGRSNGPLTGPSGAVDQLTFSVRDIANPPARLRRTHTGLSSRLRKEVMANKAAAARLESMCARVEAKMSEMASLDGSHVLFVGIMCEEGKHRSVTFAEELSRRIASSGWDIEVRHRDLAGFGHDDADAEEALDSDEANSPSSQSPGTGRRKGKKQQDHERKKGRSSAHKFVRGNTEEYEYVH</sequence>
<dbReference type="EMBL" id="AMGV01000021">
    <property type="protein sequence ID" value="KEF51827.1"/>
    <property type="molecule type" value="Genomic_DNA"/>
</dbReference>
<feature type="region of interest" description="Disordered" evidence="1">
    <location>
        <begin position="1"/>
        <end position="42"/>
    </location>
</feature>
<evidence type="ECO:0000259" key="2">
    <source>
        <dbReference type="Pfam" id="PF22740"/>
    </source>
</evidence>
<proteinExistence type="predicted"/>
<dbReference type="PANTHER" id="PTHR30448:SF0">
    <property type="entry name" value="RNASE ADAPTER PROTEIN RAPZ"/>
    <property type="match status" value="1"/>
</dbReference>
<dbReference type="Pfam" id="PF22740">
    <property type="entry name" value="PapZ_C"/>
    <property type="match status" value="1"/>
</dbReference>